<feature type="domain" description="Protein kinase" evidence="1">
    <location>
        <begin position="37"/>
        <end position="288"/>
    </location>
</feature>
<dbReference type="InterPro" id="IPR000719">
    <property type="entry name" value="Prot_kinase_dom"/>
</dbReference>
<evidence type="ECO:0000259" key="1">
    <source>
        <dbReference type="PROSITE" id="PS50011"/>
    </source>
</evidence>
<reference evidence="2 3" key="1">
    <citation type="journal article" date="2020" name="mSystems">
        <title>Defining Genomic and Predicted Metabolic Features of the Acetobacterium Genus.</title>
        <authorList>
            <person name="Ross D.E."/>
            <person name="Marshall C.W."/>
            <person name="Gulliver D."/>
            <person name="May H.D."/>
            <person name="Norman R.S."/>
        </authorList>
    </citation>
    <scope>NUCLEOTIDE SEQUENCE [LARGE SCALE GENOMIC DNA]</scope>
    <source>
        <strain evidence="2 3">DSM 8238</strain>
    </source>
</reference>
<dbReference type="Pfam" id="PF00069">
    <property type="entry name" value="Pkinase"/>
    <property type="match status" value="1"/>
</dbReference>
<organism evidence="2 3">
    <name type="scientific">Acetobacterium fimetarium</name>
    <dbReference type="NCBI Taxonomy" id="52691"/>
    <lineage>
        <taxon>Bacteria</taxon>
        <taxon>Bacillati</taxon>
        <taxon>Bacillota</taxon>
        <taxon>Clostridia</taxon>
        <taxon>Eubacteriales</taxon>
        <taxon>Eubacteriaceae</taxon>
        <taxon>Acetobacterium</taxon>
    </lineage>
</organism>
<dbReference type="EMBL" id="WJBC01000013">
    <property type="protein sequence ID" value="MBC3804762.1"/>
    <property type="molecule type" value="Genomic_DNA"/>
</dbReference>
<sequence>MKLSFEQYSVYRERATGGSMNTFNKGTKIELETGEKVEVVKVLGDGGQGIVYLVHYKKKPYALKWYYPNRLRNAQQFKANISSNIKQGPPTDAFLWPQMITRNQYGSFGYIMDLRPPEYEDFSRFLMAKVRFSSVAAVNNAALNIVNSFRELHRCGYSYQDINDGNFFINPNSGDVLICDNDNVAQYGDNLGVAGKCRYMAPEVVLGEKRPSVHTDRYSLAVTLFLLFFVSHPLEGSRTTCPCMTENLEKKFYGNEPIFIFDPHNDSNRPVRGIHNNAIKLWPIYPSFIRAAFEKSFGEGLKKENARLTETQWQKLFVRLRDQTITCGCGAEVFLDSGSSDLQCRSCGKTIQTPLSLKVKNDLVALYPKSKLYKCHTQVDSDDFKEAVGEVIQSKSNPGLWGIRNISNTTWYMATPDGQQKDIKPGGVVQILRGITIDFGKNRAEIV</sequence>
<dbReference type="SUPFAM" id="SSF56112">
    <property type="entry name" value="Protein kinase-like (PK-like)"/>
    <property type="match status" value="1"/>
</dbReference>
<gene>
    <name evidence="2" type="ORF">GH808_10005</name>
</gene>
<comment type="caution">
    <text evidence="2">The sequence shown here is derived from an EMBL/GenBank/DDBJ whole genome shotgun (WGS) entry which is preliminary data.</text>
</comment>
<evidence type="ECO:0000313" key="3">
    <source>
        <dbReference type="Proteomes" id="UP000603234"/>
    </source>
</evidence>
<dbReference type="SMART" id="SM00220">
    <property type="entry name" value="S_TKc"/>
    <property type="match status" value="1"/>
</dbReference>
<proteinExistence type="predicted"/>
<name>A0ABR6WVY8_9FIRM</name>
<keyword evidence="3" id="KW-1185">Reference proteome</keyword>
<dbReference type="Proteomes" id="UP000603234">
    <property type="component" value="Unassembled WGS sequence"/>
</dbReference>
<protein>
    <recommendedName>
        <fullName evidence="1">Protein kinase domain-containing protein</fullName>
    </recommendedName>
</protein>
<dbReference type="PROSITE" id="PS50011">
    <property type="entry name" value="PROTEIN_KINASE_DOM"/>
    <property type="match status" value="1"/>
</dbReference>
<dbReference type="Gene3D" id="1.10.510.10">
    <property type="entry name" value="Transferase(Phosphotransferase) domain 1"/>
    <property type="match status" value="1"/>
</dbReference>
<dbReference type="InterPro" id="IPR011009">
    <property type="entry name" value="Kinase-like_dom_sf"/>
</dbReference>
<accession>A0ABR6WVY8</accession>
<evidence type="ECO:0000313" key="2">
    <source>
        <dbReference type="EMBL" id="MBC3804762.1"/>
    </source>
</evidence>